<protein>
    <submittedName>
        <fullName evidence="1">Uncharacterized protein</fullName>
    </submittedName>
</protein>
<keyword evidence="2" id="KW-1185">Reference proteome</keyword>
<dbReference type="AlphaFoldDB" id="A0A8J2YTJ4"/>
<evidence type="ECO:0000313" key="2">
    <source>
        <dbReference type="Proteomes" id="UP000646365"/>
    </source>
</evidence>
<dbReference type="Proteomes" id="UP000646365">
    <property type="component" value="Unassembled WGS sequence"/>
</dbReference>
<evidence type="ECO:0000313" key="1">
    <source>
        <dbReference type="EMBL" id="GGF18340.1"/>
    </source>
</evidence>
<organism evidence="1 2">
    <name type="scientific">Aliidongia dinghuensis</name>
    <dbReference type="NCBI Taxonomy" id="1867774"/>
    <lineage>
        <taxon>Bacteria</taxon>
        <taxon>Pseudomonadati</taxon>
        <taxon>Pseudomonadota</taxon>
        <taxon>Alphaproteobacteria</taxon>
        <taxon>Rhodospirillales</taxon>
        <taxon>Dongiaceae</taxon>
        <taxon>Aliidongia</taxon>
    </lineage>
</organism>
<sequence>MVDVTRQLLMQRASTRRGGVRPILALVLLAGVVPAASVAVARAAGTEELRVPAGMVLCLSPEAAASKTHVGCWRARGGQKIEVVVPLSTYTQLRLWSTDGSETTIVYAAPAEAEKLDRR</sequence>
<gene>
    <name evidence="1" type="ORF">GCM10011611_25290</name>
</gene>
<reference evidence="1" key="2">
    <citation type="submission" date="2020-09" db="EMBL/GenBank/DDBJ databases">
        <authorList>
            <person name="Sun Q."/>
            <person name="Zhou Y."/>
        </authorList>
    </citation>
    <scope>NUCLEOTIDE SEQUENCE</scope>
    <source>
        <strain evidence="1">CGMCC 1.15725</strain>
    </source>
</reference>
<proteinExistence type="predicted"/>
<dbReference type="EMBL" id="BMJQ01000006">
    <property type="protein sequence ID" value="GGF18340.1"/>
    <property type="molecule type" value="Genomic_DNA"/>
</dbReference>
<accession>A0A8J2YTJ4</accession>
<comment type="caution">
    <text evidence="1">The sequence shown here is derived from an EMBL/GenBank/DDBJ whole genome shotgun (WGS) entry which is preliminary data.</text>
</comment>
<reference evidence="1" key="1">
    <citation type="journal article" date="2014" name="Int. J. Syst. Evol. Microbiol.">
        <title>Complete genome sequence of Corynebacterium casei LMG S-19264T (=DSM 44701T), isolated from a smear-ripened cheese.</title>
        <authorList>
            <consortium name="US DOE Joint Genome Institute (JGI-PGF)"/>
            <person name="Walter F."/>
            <person name="Albersmeier A."/>
            <person name="Kalinowski J."/>
            <person name="Ruckert C."/>
        </authorList>
    </citation>
    <scope>NUCLEOTIDE SEQUENCE</scope>
    <source>
        <strain evidence="1">CGMCC 1.15725</strain>
    </source>
</reference>
<name>A0A8J2YTJ4_9PROT</name>
<dbReference type="RefSeq" id="WP_189046208.1">
    <property type="nucleotide sequence ID" value="NZ_BMJQ01000006.1"/>
</dbReference>